<name>N0BLB0_9EURY</name>
<dbReference type="GO" id="GO:0046279">
    <property type="term" value="P:3,4-dihydroxybenzoate biosynthetic process"/>
    <property type="evidence" value="ECO:0007669"/>
    <property type="project" value="TreeGrafter"/>
</dbReference>
<dbReference type="InterPro" id="IPR001381">
    <property type="entry name" value="DHquinase_I"/>
</dbReference>
<reference evidence="5 6" key="1">
    <citation type="journal article" date="2013" name="Genome Announc.">
        <title>Complete Genome Sequence of the Thermophilic and Facultatively Chemolithoautotrophic Sulfate Reducer Archaeoglobus sulfaticallidus Strain PM70-1T.</title>
        <authorList>
            <person name="Stokke R."/>
            <person name="Hocking W.P."/>
            <person name="Steinsbu B.O."/>
            <person name="Steen I.H."/>
        </authorList>
    </citation>
    <scope>NUCLEOTIDE SEQUENCE [LARGE SCALE GENOMIC DNA]</scope>
    <source>
        <strain evidence="5">PM70-1</strain>
    </source>
</reference>
<evidence type="ECO:0000256" key="1">
    <source>
        <dbReference type="ARBA" id="ARBA00001864"/>
    </source>
</evidence>
<evidence type="ECO:0000256" key="3">
    <source>
        <dbReference type="ARBA" id="ARBA00023270"/>
    </source>
</evidence>
<comment type="subunit">
    <text evidence="4">Homodimer.</text>
</comment>
<dbReference type="HAMAP" id="MF_00214">
    <property type="entry name" value="AroD"/>
    <property type="match status" value="1"/>
</dbReference>
<comment type="caution">
    <text evidence="4">Lacks conserved residue(s) required for the propagation of feature annotation.</text>
</comment>
<evidence type="ECO:0000313" key="6">
    <source>
        <dbReference type="Proteomes" id="UP000013307"/>
    </source>
</evidence>
<feature type="binding site" evidence="4">
    <location>
        <position position="6"/>
    </location>
    <ligand>
        <name>3-dehydroquinate</name>
        <dbReference type="ChEBI" id="CHEBI:32364"/>
    </ligand>
</feature>
<feature type="binding site" evidence="4">
    <location>
        <position position="188"/>
    </location>
    <ligand>
        <name>3-dehydroquinate</name>
        <dbReference type="ChEBI" id="CHEBI:32364"/>
    </ligand>
</feature>
<dbReference type="SUPFAM" id="SSF51569">
    <property type="entry name" value="Aldolase"/>
    <property type="match status" value="1"/>
</dbReference>
<evidence type="ECO:0000256" key="2">
    <source>
        <dbReference type="ARBA" id="ARBA00023239"/>
    </source>
</evidence>
<dbReference type="eggNOG" id="arCOG02097">
    <property type="taxonomic scope" value="Archaea"/>
</dbReference>
<protein>
    <recommendedName>
        <fullName evidence="4">3-dehydroquinate dehydratase</fullName>
        <shortName evidence="4">3-dehydroquinase</shortName>
        <ecNumber evidence="4">4.2.1.10</ecNumber>
    </recommendedName>
    <alternativeName>
        <fullName evidence="4">Type I DHQase</fullName>
    </alternativeName>
    <alternativeName>
        <fullName evidence="4">Type I dehydroquinase</fullName>
        <shortName evidence="4">DHQ1</shortName>
    </alternativeName>
</protein>
<dbReference type="GO" id="GO:0003855">
    <property type="term" value="F:3-dehydroquinate dehydratase activity"/>
    <property type="evidence" value="ECO:0007669"/>
    <property type="project" value="UniProtKB-UniRule"/>
</dbReference>
<keyword evidence="4" id="KW-0028">Amino-acid biosynthesis</keyword>
<dbReference type="RefSeq" id="WP_015590578.1">
    <property type="nucleotide sequence ID" value="NC_021169.1"/>
</dbReference>
<dbReference type="GeneID" id="15392617"/>
<dbReference type="InterPro" id="IPR013785">
    <property type="entry name" value="Aldolase_TIM"/>
</dbReference>
<dbReference type="GO" id="GO:0008652">
    <property type="term" value="P:amino acid biosynthetic process"/>
    <property type="evidence" value="ECO:0007669"/>
    <property type="project" value="UniProtKB-KW"/>
</dbReference>
<dbReference type="AlphaFoldDB" id="N0BLB0"/>
<comment type="function">
    <text evidence="4">Involved in the third step of the chorismate pathway, which leads to the biosynthesis of aromatic amino acids. Catalyzes the cis-dehydration of 3-dehydroquinate (DHQ) and introduces the first double bond of the aromatic ring to yield 3-dehydroshikimate.</text>
</comment>
<feature type="binding site" evidence="4">
    <location>
        <position position="51"/>
    </location>
    <ligand>
        <name>3-dehydroquinate</name>
        <dbReference type="ChEBI" id="CHEBI:32364"/>
    </ligand>
</feature>
<dbReference type="OrthoDB" id="34329at2157"/>
<keyword evidence="3 4" id="KW-0704">Schiff base</keyword>
<dbReference type="GO" id="GO:0009073">
    <property type="term" value="P:aromatic amino acid family biosynthetic process"/>
    <property type="evidence" value="ECO:0007669"/>
    <property type="project" value="UniProtKB-KW"/>
</dbReference>
<dbReference type="GO" id="GO:0009423">
    <property type="term" value="P:chorismate biosynthetic process"/>
    <property type="evidence" value="ECO:0007669"/>
    <property type="project" value="UniProtKB-UniRule"/>
</dbReference>
<dbReference type="Proteomes" id="UP000013307">
    <property type="component" value="Chromosome"/>
</dbReference>
<keyword evidence="6" id="KW-1185">Reference proteome</keyword>
<comment type="catalytic activity">
    <reaction evidence="1 4">
        <text>3-dehydroquinate = 3-dehydroshikimate + H2O</text>
        <dbReference type="Rhea" id="RHEA:21096"/>
        <dbReference type="ChEBI" id="CHEBI:15377"/>
        <dbReference type="ChEBI" id="CHEBI:16630"/>
        <dbReference type="ChEBI" id="CHEBI:32364"/>
        <dbReference type="EC" id="4.2.1.10"/>
    </reaction>
</comment>
<proteinExistence type="inferred from homology"/>
<evidence type="ECO:0000256" key="4">
    <source>
        <dbReference type="HAMAP-Rule" id="MF_00214"/>
    </source>
</evidence>
<evidence type="ECO:0000313" key="5">
    <source>
        <dbReference type="EMBL" id="AGK60980.1"/>
    </source>
</evidence>
<feature type="active site" description="Schiff-base intermediate with substrate" evidence="4">
    <location>
        <position position="125"/>
    </location>
</feature>
<dbReference type="Pfam" id="PF01487">
    <property type="entry name" value="DHquinase_I"/>
    <property type="match status" value="1"/>
</dbReference>
<dbReference type="KEGG" id="ast:Asulf_00976"/>
<dbReference type="PANTHER" id="PTHR43699">
    <property type="entry name" value="3-DEHYDROQUINATE DEHYDRATASE"/>
    <property type="match status" value="1"/>
</dbReference>
<feature type="binding site" evidence="4">
    <location>
        <begin position="23"/>
        <end position="25"/>
    </location>
    <ligand>
        <name>3-dehydroquinate</name>
        <dbReference type="ChEBI" id="CHEBI:32364"/>
    </ligand>
</feature>
<dbReference type="InterPro" id="IPR050146">
    <property type="entry name" value="Type-I_3-dehydroquinase"/>
</dbReference>
<keyword evidence="4" id="KW-0057">Aromatic amino acid biosynthesis</keyword>
<dbReference type="EC" id="4.2.1.10" evidence="4"/>
<gene>
    <name evidence="4" type="primary">aroD</name>
    <name evidence="5" type="ORF">Asulf_00976</name>
</gene>
<dbReference type="Gene3D" id="3.20.20.70">
    <property type="entry name" value="Aldolase class I"/>
    <property type="match status" value="1"/>
</dbReference>
<feature type="binding site" evidence="4">
    <location>
        <position position="165"/>
    </location>
    <ligand>
        <name>3-dehydroquinate</name>
        <dbReference type="ChEBI" id="CHEBI:32364"/>
    </ligand>
</feature>
<dbReference type="PANTHER" id="PTHR43699:SF1">
    <property type="entry name" value="3-DEHYDROQUINATE DEHYDRATASE"/>
    <property type="match status" value="1"/>
</dbReference>
<accession>N0BLB0</accession>
<dbReference type="HOGENOM" id="CLU_064444_2_0_2"/>
<feature type="active site" description="Proton donor/acceptor" evidence="4">
    <location>
        <position position="103"/>
    </location>
</feature>
<dbReference type="STRING" id="387631.Asulf_00976"/>
<dbReference type="EMBL" id="CP005290">
    <property type="protein sequence ID" value="AGK60980.1"/>
    <property type="molecule type" value="Genomic_DNA"/>
</dbReference>
<dbReference type="UniPathway" id="UPA00053">
    <property type="reaction ID" value="UER00086"/>
</dbReference>
<sequence>MKIVASVVGEFSKRMIEMCDIVEIRIDAVANAEEIIKLSEDLGKEKIITCRRRADGGYYDGDESGRIKKLKKFSKYADFVDIESDMDDDVFDVFDCRIIESYHGINPGYEYLSDLVEGKRGDIFKIAILGRRENGKEDVKTILKLHSEYDNLIAFVMGERFKFTRVISTMLGNPIIYCHAGRKAAEGQISVEEAVAIRKIIGDELENE</sequence>
<comment type="similarity">
    <text evidence="4">Belongs to the type-I 3-dehydroquinase family.</text>
</comment>
<keyword evidence="2 4" id="KW-0456">Lyase</keyword>
<dbReference type="CDD" id="cd00502">
    <property type="entry name" value="DHQase_I"/>
    <property type="match status" value="1"/>
</dbReference>
<organism evidence="5 6">
    <name type="scientific">Archaeoglobus sulfaticallidus PM70-1</name>
    <dbReference type="NCBI Taxonomy" id="387631"/>
    <lineage>
        <taxon>Archaea</taxon>
        <taxon>Methanobacteriati</taxon>
        <taxon>Methanobacteriota</taxon>
        <taxon>Archaeoglobi</taxon>
        <taxon>Archaeoglobales</taxon>
        <taxon>Archaeoglobaceae</taxon>
        <taxon>Archaeoglobus</taxon>
    </lineage>
</organism>
<comment type="pathway">
    <text evidence="4">Metabolic intermediate biosynthesis; chorismate biosynthesis; chorismate from D-erythrose 4-phosphate and phosphoenolpyruvate: step 3/7.</text>
</comment>